<reference evidence="1 4" key="2">
    <citation type="submission" date="2018-07" db="EMBL/GenBank/DDBJ databases">
        <title>Genome sequences of Haloplanus aerogenes JCM 16430T.</title>
        <authorList>
            <person name="Kim Y.B."/>
            <person name="Roh S.W."/>
        </authorList>
    </citation>
    <scope>NUCLEOTIDE SEQUENCE [LARGE SCALE GENOMIC DNA]</scope>
    <source>
        <strain evidence="1 4">JCM 16430</strain>
    </source>
</reference>
<keyword evidence="4" id="KW-1185">Reference proteome</keyword>
<dbReference type="EMBL" id="REFS01000010">
    <property type="protein sequence ID" value="RMB08328.1"/>
    <property type="molecule type" value="Genomic_DNA"/>
</dbReference>
<evidence type="ECO:0008006" key="5">
    <source>
        <dbReference type="Google" id="ProtNLM"/>
    </source>
</evidence>
<gene>
    <name evidence="2" type="ORF">ATH50_3543</name>
    <name evidence="1" type="ORF">DU502_05100</name>
</gene>
<dbReference type="Proteomes" id="UP000282007">
    <property type="component" value="Chromosome"/>
</dbReference>
<dbReference type="RefSeq" id="WP_121922065.1">
    <property type="nucleotide sequence ID" value="NZ_CP034145.1"/>
</dbReference>
<dbReference type="AlphaFoldDB" id="A0A3M0CFE6"/>
<dbReference type="Proteomes" id="UP000277326">
    <property type="component" value="Unassembled WGS sequence"/>
</dbReference>
<accession>A0A3M0CFE6</accession>
<name>A0A3M0CFE6_9EURY</name>
<reference evidence="2 3" key="1">
    <citation type="journal article" date="2015" name="Stand. Genomic Sci.">
        <title>Genomic Encyclopedia of Bacterial and Archaeal Type Strains, Phase III: the genomes of soil and plant-associated and newly described type strains.</title>
        <authorList>
            <person name="Whitman W.B."/>
            <person name="Woyke T."/>
            <person name="Klenk H.P."/>
            <person name="Zhou Y."/>
            <person name="Lilburn T.G."/>
            <person name="Beck B.J."/>
            <person name="De Vos P."/>
            <person name="Vandamme P."/>
            <person name="Eisen J.A."/>
            <person name="Garrity G."/>
            <person name="Hugenholtz P."/>
            <person name="Kyrpides N.C."/>
        </authorList>
    </citation>
    <scope>NUCLEOTIDE SEQUENCE [LARGE SCALE GENOMIC DNA]</scope>
    <source>
        <strain evidence="2 3">CGMCC 1.10124</strain>
    </source>
</reference>
<evidence type="ECO:0000313" key="1">
    <source>
        <dbReference type="EMBL" id="AZH24791.1"/>
    </source>
</evidence>
<dbReference type="OrthoDB" id="238071at2157"/>
<organism evidence="2 3">
    <name type="scientific">Haloplanus aerogenes</name>
    <dbReference type="NCBI Taxonomy" id="660522"/>
    <lineage>
        <taxon>Archaea</taxon>
        <taxon>Methanobacteriati</taxon>
        <taxon>Methanobacteriota</taxon>
        <taxon>Stenosarchaea group</taxon>
        <taxon>Halobacteria</taxon>
        <taxon>Halobacteriales</taxon>
        <taxon>Haloferacaceae</taxon>
        <taxon>Haloplanus</taxon>
    </lineage>
</organism>
<proteinExistence type="predicted"/>
<dbReference type="KEGG" id="haer:DU502_05100"/>
<dbReference type="EMBL" id="CP034145">
    <property type="protein sequence ID" value="AZH24791.1"/>
    <property type="molecule type" value="Genomic_DNA"/>
</dbReference>
<evidence type="ECO:0000313" key="4">
    <source>
        <dbReference type="Proteomes" id="UP000282007"/>
    </source>
</evidence>
<evidence type="ECO:0000313" key="2">
    <source>
        <dbReference type="EMBL" id="RMB08328.1"/>
    </source>
</evidence>
<evidence type="ECO:0000313" key="3">
    <source>
        <dbReference type="Proteomes" id="UP000277326"/>
    </source>
</evidence>
<reference evidence="2" key="3">
    <citation type="submission" date="2018-10" db="EMBL/GenBank/DDBJ databases">
        <authorList>
            <person name="Whitman W."/>
            <person name="Huntemann M."/>
            <person name="Clum A."/>
            <person name="Pillay M."/>
            <person name="Palaniappan K."/>
            <person name="Varghese N."/>
            <person name="Mikhailova N."/>
            <person name="Stamatis D."/>
            <person name="Reddy T."/>
            <person name="Daum C."/>
            <person name="Shapiro N."/>
            <person name="Ivanova N."/>
            <person name="Kyrpides N."/>
            <person name="Woyke T."/>
        </authorList>
    </citation>
    <scope>NUCLEOTIDE SEQUENCE</scope>
    <source>
        <strain evidence="2">CGMCC 1.10124</strain>
    </source>
</reference>
<dbReference type="GeneID" id="38470640"/>
<sequence length="385" mass="42814">MTPPEQTIIFAGVDGRTRTAFPAWYAQRHSDADPVSFAEAIRALPRAVDTKIAYNNPYTDEWIPTDRFNAIVDPERLERQAAGDTDTDPLFHVPTDSYAVITPTDVYAPLEEVLRAETHEGRTLGELVFGEIRQYRGGGEIHMDILFDGLSVTLPERNEPITMGVTSGYDFFGGHAVYVEGFARDSYCANSIRQLTDRQTVKHVGEVGDFRSWWETVLAQLGLIADDLAAFIDDASEITVDFTQVPFDVTEFYELLEFPTYLATQAASDARAAATTPTEIDLWTLHSGATYALTHFFNGKEGAALDRYVRRANDILFNPEATVNAVTQTYEQQAVDATTHDGQTGLDSQVALAQLDRVGQEVRAKATRFERREAALRARLSTITE</sequence>
<protein>
    <recommendedName>
        <fullName evidence="5">DUF932 domain-containing protein</fullName>
    </recommendedName>
</protein>